<dbReference type="AlphaFoldDB" id="A0AAD9P0G9"/>
<accession>A0AAD9P0G9</accession>
<protein>
    <submittedName>
        <fullName evidence="2">Uncharacterized protein</fullName>
    </submittedName>
</protein>
<comment type="caution">
    <text evidence="2">The sequence shown here is derived from an EMBL/GenBank/DDBJ whole genome shotgun (WGS) entry which is preliminary data.</text>
</comment>
<evidence type="ECO:0000313" key="2">
    <source>
        <dbReference type="EMBL" id="KAK2185860.1"/>
    </source>
</evidence>
<dbReference type="Proteomes" id="UP001209878">
    <property type="component" value="Unassembled WGS sequence"/>
</dbReference>
<gene>
    <name evidence="2" type="ORF">NP493_220g00043</name>
</gene>
<sequence>MRHRVHAVREASTRSILNIYNIIERFKLSDVAKALVSFPCGGYARATQRERPTMGVTESRTKVQVQSKDYDPCNLYVDSDAGKPYFSRVQRPTINEAKKQTDETTAIEKTMELQSVTEMP</sequence>
<proteinExistence type="predicted"/>
<organism evidence="2 3">
    <name type="scientific">Ridgeia piscesae</name>
    <name type="common">Tubeworm</name>
    <dbReference type="NCBI Taxonomy" id="27915"/>
    <lineage>
        <taxon>Eukaryota</taxon>
        <taxon>Metazoa</taxon>
        <taxon>Spiralia</taxon>
        <taxon>Lophotrochozoa</taxon>
        <taxon>Annelida</taxon>
        <taxon>Polychaeta</taxon>
        <taxon>Sedentaria</taxon>
        <taxon>Canalipalpata</taxon>
        <taxon>Sabellida</taxon>
        <taxon>Siboglinidae</taxon>
        <taxon>Ridgeia</taxon>
    </lineage>
</organism>
<name>A0AAD9P0G9_RIDPI</name>
<dbReference type="EMBL" id="JAODUO010000220">
    <property type="protein sequence ID" value="KAK2185860.1"/>
    <property type="molecule type" value="Genomic_DNA"/>
</dbReference>
<reference evidence="2" key="1">
    <citation type="journal article" date="2023" name="Mol. Biol. Evol.">
        <title>Third-Generation Sequencing Reveals the Adaptive Role of the Epigenome in Three Deep-Sea Polychaetes.</title>
        <authorList>
            <person name="Perez M."/>
            <person name="Aroh O."/>
            <person name="Sun Y."/>
            <person name="Lan Y."/>
            <person name="Juniper S.K."/>
            <person name="Young C.R."/>
            <person name="Angers B."/>
            <person name="Qian P.Y."/>
        </authorList>
    </citation>
    <scope>NUCLEOTIDE SEQUENCE</scope>
    <source>
        <strain evidence="2">R07B-5</strain>
    </source>
</reference>
<evidence type="ECO:0000256" key="1">
    <source>
        <dbReference type="SAM" id="MobiDB-lite"/>
    </source>
</evidence>
<evidence type="ECO:0000313" key="3">
    <source>
        <dbReference type="Proteomes" id="UP001209878"/>
    </source>
</evidence>
<keyword evidence="3" id="KW-1185">Reference proteome</keyword>
<feature type="region of interest" description="Disordered" evidence="1">
    <location>
        <begin position="99"/>
        <end position="120"/>
    </location>
</feature>